<dbReference type="EMBL" id="NBSK02000003">
    <property type="protein sequence ID" value="KAJ0215773.1"/>
    <property type="molecule type" value="Genomic_DNA"/>
</dbReference>
<evidence type="ECO:0000256" key="2">
    <source>
        <dbReference type="ARBA" id="ARBA00022695"/>
    </source>
</evidence>
<comment type="caution">
    <text evidence="8">The sequence shown here is derived from an EMBL/GenBank/DDBJ whole genome shotgun (WGS) entry which is preliminary data.</text>
</comment>
<feature type="domain" description="Reverse transcriptase RNase H-like" evidence="7">
    <location>
        <begin position="178"/>
        <end position="274"/>
    </location>
</feature>
<keyword evidence="1" id="KW-0808">Transferase</keyword>
<dbReference type="CDD" id="cd09274">
    <property type="entry name" value="RNase_HI_RT_Ty3"/>
    <property type="match status" value="1"/>
</dbReference>
<keyword evidence="5" id="KW-0378">Hydrolase</keyword>
<dbReference type="GO" id="GO:0003964">
    <property type="term" value="F:RNA-directed DNA polymerase activity"/>
    <property type="evidence" value="ECO:0007669"/>
    <property type="project" value="UniProtKB-KW"/>
</dbReference>
<evidence type="ECO:0000256" key="5">
    <source>
        <dbReference type="ARBA" id="ARBA00022801"/>
    </source>
</evidence>
<dbReference type="Proteomes" id="UP000235145">
    <property type="component" value="Unassembled WGS sequence"/>
</dbReference>
<dbReference type="GO" id="GO:0016787">
    <property type="term" value="F:hydrolase activity"/>
    <property type="evidence" value="ECO:0007669"/>
    <property type="project" value="UniProtKB-KW"/>
</dbReference>
<keyword evidence="2" id="KW-0548">Nucleotidyltransferase</keyword>
<dbReference type="InterPro" id="IPR043502">
    <property type="entry name" value="DNA/RNA_pol_sf"/>
</dbReference>
<keyword evidence="6" id="KW-0695">RNA-directed DNA polymerase</keyword>
<protein>
    <recommendedName>
        <fullName evidence="7">Reverse transcriptase RNase H-like domain-containing protein</fullName>
    </recommendedName>
</protein>
<dbReference type="Gene3D" id="3.10.20.370">
    <property type="match status" value="1"/>
</dbReference>
<evidence type="ECO:0000313" key="9">
    <source>
        <dbReference type="Proteomes" id="UP000235145"/>
    </source>
</evidence>
<gene>
    <name evidence="8" type="ORF">LSAT_V11C300101380</name>
</gene>
<dbReference type="Pfam" id="PF17917">
    <property type="entry name" value="RT_RNaseH"/>
    <property type="match status" value="1"/>
</dbReference>
<reference evidence="8 9" key="1">
    <citation type="journal article" date="2017" name="Nat. Commun.">
        <title>Genome assembly with in vitro proximity ligation data and whole-genome triplication in lettuce.</title>
        <authorList>
            <person name="Reyes-Chin-Wo S."/>
            <person name="Wang Z."/>
            <person name="Yang X."/>
            <person name="Kozik A."/>
            <person name="Arikit S."/>
            <person name="Song C."/>
            <person name="Xia L."/>
            <person name="Froenicke L."/>
            <person name="Lavelle D.O."/>
            <person name="Truco M.J."/>
            <person name="Xia R."/>
            <person name="Zhu S."/>
            <person name="Xu C."/>
            <person name="Xu H."/>
            <person name="Xu X."/>
            <person name="Cox K."/>
            <person name="Korf I."/>
            <person name="Meyers B.C."/>
            <person name="Michelmore R.W."/>
        </authorList>
    </citation>
    <scope>NUCLEOTIDE SEQUENCE [LARGE SCALE GENOMIC DNA]</scope>
    <source>
        <strain evidence="9">cv. Salinas</strain>
        <tissue evidence="8">Seedlings</tissue>
    </source>
</reference>
<evidence type="ECO:0000256" key="1">
    <source>
        <dbReference type="ARBA" id="ARBA00022679"/>
    </source>
</evidence>
<evidence type="ECO:0000256" key="3">
    <source>
        <dbReference type="ARBA" id="ARBA00022722"/>
    </source>
</evidence>
<evidence type="ECO:0000256" key="4">
    <source>
        <dbReference type="ARBA" id="ARBA00022759"/>
    </source>
</evidence>
<dbReference type="PANTHER" id="PTHR34072">
    <property type="entry name" value="ENZYMATIC POLYPROTEIN-RELATED"/>
    <property type="match status" value="1"/>
</dbReference>
<dbReference type="AlphaFoldDB" id="A0A9R1W1I4"/>
<name>A0A9R1W1I4_LACSA</name>
<keyword evidence="9" id="KW-1185">Reference proteome</keyword>
<keyword evidence="4" id="KW-0255">Endonuclease</keyword>
<organism evidence="8 9">
    <name type="scientific">Lactuca sativa</name>
    <name type="common">Garden lettuce</name>
    <dbReference type="NCBI Taxonomy" id="4236"/>
    <lineage>
        <taxon>Eukaryota</taxon>
        <taxon>Viridiplantae</taxon>
        <taxon>Streptophyta</taxon>
        <taxon>Embryophyta</taxon>
        <taxon>Tracheophyta</taxon>
        <taxon>Spermatophyta</taxon>
        <taxon>Magnoliopsida</taxon>
        <taxon>eudicotyledons</taxon>
        <taxon>Gunneridae</taxon>
        <taxon>Pentapetalae</taxon>
        <taxon>asterids</taxon>
        <taxon>campanulids</taxon>
        <taxon>Asterales</taxon>
        <taxon>Asteraceae</taxon>
        <taxon>Cichorioideae</taxon>
        <taxon>Cichorieae</taxon>
        <taxon>Lactucinae</taxon>
        <taxon>Lactuca</taxon>
    </lineage>
</organism>
<evidence type="ECO:0000256" key="6">
    <source>
        <dbReference type="ARBA" id="ARBA00022918"/>
    </source>
</evidence>
<dbReference type="PANTHER" id="PTHR34072:SF57">
    <property type="entry name" value="RNA-DIRECTED DNA POLYMERASE"/>
    <property type="match status" value="1"/>
</dbReference>
<evidence type="ECO:0000259" key="7">
    <source>
        <dbReference type="Pfam" id="PF17917"/>
    </source>
</evidence>
<sequence length="275" mass="32048">MVWTIVDIKGLSPSNCMDKILMEDECKPSRDALRRLNLPMMEVVKKEILKLVDVGMIYLISDRKWMSPVGQEISLLLFRRVFWFSPIPNGTGRPRKRQPLHVHLTLLHTGEIHSDCVMFSLLSNIVWIIKYLSKIIRPLRHILQKEVDFDFHEACKEAFEKLADLLTFAPIIQEPNWDLTFEIMCDARNYAIGFVLGQKNGKASHVIYHASRTLDNVQSNYSTTEKELLTIVFALENFKQYIIGSKVIVYSDHANLKFLMTKKDVKTRLIWWILL</sequence>
<dbReference type="GO" id="GO:0004519">
    <property type="term" value="F:endonuclease activity"/>
    <property type="evidence" value="ECO:0007669"/>
    <property type="project" value="UniProtKB-KW"/>
</dbReference>
<proteinExistence type="predicted"/>
<evidence type="ECO:0000313" key="8">
    <source>
        <dbReference type="EMBL" id="KAJ0215773.1"/>
    </source>
</evidence>
<dbReference type="InterPro" id="IPR041373">
    <property type="entry name" value="RT_RNaseH"/>
</dbReference>
<dbReference type="Gene3D" id="3.10.10.10">
    <property type="entry name" value="HIV Type 1 Reverse Transcriptase, subunit A, domain 1"/>
    <property type="match status" value="1"/>
</dbReference>
<dbReference type="SUPFAM" id="SSF56672">
    <property type="entry name" value="DNA/RNA polymerases"/>
    <property type="match status" value="1"/>
</dbReference>
<keyword evidence="3" id="KW-0540">Nuclease</keyword>
<accession>A0A9R1W1I4</accession>